<dbReference type="GO" id="GO:0005886">
    <property type="term" value="C:plasma membrane"/>
    <property type="evidence" value="ECO:0007669"/>
    <property type="project" value="UniProtKB-SubCell"/>
</dbReference>
<dbReference type="SUPFAM" id="SSF52047">
    <property type="entry name" value="RNI-like"/>
    <property type="match status" value="1"/>
</dbReference>
<comment type="caution">
    <text evidence="13">The sequence shown here is derived from an EMBL/GenBank/DDBJ whole genome shotgun (WGS) entry which is preliminary data.</text>
</comment>
<dbReference type="SMART" id="SM00369">
    <property type="entry name" value="LRR_TYP"/>
    <property type="match status" value="9"/>
</dbReference>
<proteinExistence type="inferred from homology"/>
<dbReference type="PANTHER" id="PTHR48063">
    <property type="entry name" value="LRR RECEPTOR-LIKE KINASE"/>
    <property type="match status" value="1"/>
</dbReference>
<keyword evidence="9" id="KW-0472">Membrane</keyword>
<keyword evidence="14" id="KW-1185">Reference proteome</keyword>
<keyword evidence="8" id="KW-1133">Transmembrane helix</keyword>
<dbReference type="Pfam" id="PF00560">
    <property type="entry name" value="LRR_1"/>
    <property type="match status" value="12"/>
</dbReference>
<dbReference type="FunFam" id="3.80.10.10:FF:000095">
    <property type="entry name" value="LRR receptor-like serine/threonine-protein kinase GSO1"/>
    <property type="match status" value="1"/>
</dbReference>
<dbReference type="Pfam" id="PF13855">
    <property type="entry name" value="LRR_8"/>
    <property type="match status" value="2"/>
</dbReference>
<keyword evidence="5" id="KW-0812">Transmembrane</keyword>
<dbReference type="OrthoDB" id="1706571at2759"/>
<evidence type="ECO:0000313" key="14">
    <source>
        <dbReference type="Proteomes" id="UP000241394"/>
    </source>
</evidence>
<dbReference type="Proteomes" id="UP000241394">
    <property type="component" value="Chromosome LG22"/>
</dbReference>
<dbReference type="PANTHER" id="PTHR48063:SF98">
    <property type="entry name" value="LRR RECEPTOR-LIKE SERINE_THREONINE-PROTEIN KINASE FLS2"/>
    <property type="match status" value="1"/>
</dbReference>
<reference evidence="14" key="2">
    <citation type="journal article" date="2018" name="BMC Genomics">
        <title>A manually annotated Actinidia chinensis var. chinensis (kiwifruit) genome highlights the challenges associated with draft genomes and gene prediction in plants.</title>
        <authorList>
            <person name="Pilkington S.M."/>
            <person name="Crowhurst R."/>
            <person name="Hilario E."/>
            <person name="Nardozza S."/>
            <person name="Fraser L."/>
            <person name="Peng Y."/>
            <person name="Gunaseelan K."/>
            <person name="Simpson R."/>
            <person name="Tahir J."/>
            <person name="Deroles S.C."/>
            <person name="Templeton K."/>
            <person name="Luo Z."/>
            <person name="Davy M."/>
            <person name="Cheng C."/>
            <person name="McNeilage M."/>
            <person name="Scaglione D."/>
            <person name="Liu Y."/>
            <person name="Zhang Q."/>
            <person name="Datson P."/>
            <person name="De Silva N."/>
            <person name="Gardiner S.E."/>
            <person name="Bassett H."/>
            <person name="Chagne D."/>
            <person name="McCallum J."/>
            <person name="Dzierzon H."/>
            <person name="Deng C."/>
            <person name="Wang Y.Y."/>
            <person name="Barron L."/>
            <person name="Manako K."/>
            <person name="Bowen J."/>
            <person name="Foster T.M."/>
            <person name="Erridge Z.A."/>
            <person name="Tiffin H."/>
            <person name="Waite C.N."/>
            <person name="Davies K.M."/>
            <person name="Grierson E.P."/>
            <person name="Laing W.A."/>
            <person name="Kirk R."/>
            <person name="Chen X."/>
            <person name="Wood M."/>
            <person name="Montefiori M."/>
            <person name="Brummell D.A."/>
            <person name="Schwinn K.E."/>
            <person name="Catanach A."/>
            <person name="Fullerton C."/>
            <person name="Li D."/>
            <person name="Meiyalaghan S."/>
            <person name="Nieuwenhuizen N."/>
            <person name="Read N."/>
            <person name="Prakash R."/>
            <person name="Hunter D."/>
            <person name="Zhang H."/>
            <person name="McKenzie M."/>
            <person name="Knabel M."/>
            <person name="Harris A."/>
            <person name="Allan A.C."/>
            <person name="Gleave A."/>
            <person name="Chen A."/>
            <person name="Janssen B.J."/>
            <person name="Plunkett B."/>
            <person name="Ampomah-Dwamena C."/>
            <person name="Voogd C."/>
            <person name="Leif D."/>
            <person name="Lafferty D."/>
            <person name="Souleyre E.J.F."/>
            <person name="Varkonyi-Gasic E."/>
            <person name="Gambi F."/>
            <person name="Hanley J."/>
            <person name="Yao J.L."/>
            <person name="Cheung J."/>
            <person name="David K.M."/>
            <person name="Warren B."/>
            <person name="Marsh K."/>
            <person name="Snowden K.C."/>
            <person name="Lin-Wang K."/>
            <person name="Brian L."/>
            <person name="Martinez-Sanchez M."/>
            <person name="Wang M."/>
            <person name="Ileperuma N."/>
            <person name="Macnee N."/>
            <person name="Campin R."/>
            <person name="McAtee P."/>
            <person name="Drummond R.S.M."/>
            <person name="Espley R.V."/>
            <person name="Ireland H.S."/>
            <person name="Wu R."/>
            <person name="Atkinson R.G."/>
            <person name="Karunairetnam S."/>
            <person name="Bulley S."/>
            <person name="Chunkath S."/>
            <person name="Hanley Z."/>
            <person name="Storey R."/>
            <person name="Thrimawithana A.H."/>
            <person name="Thomson S."/>
            <person name="David C."/>
            <person name="Testolin R."/>
            <person name="Huang H."/>
            <person name="Hellens R.P."/>
            <person name="Schaffer R.J."/>
        </authorList>
    </citation>
    <scope>NUCLEOTIDE SEQUENCE [LARGE SCALE GENOMIC DNA]</scope>
    <source>
        <strain evidence="14">cv. Red5</strain>
    </source>
</reference>
<dbReference type="PROSITE" id="PS51450">
    <property type="entry name" value="LRR"/>
    <property type="match status" value="3"/>
</dbReference>
<dbReference type="InterPro" id="IPR046956">
    <property type="entry name" value="RLP23-like"/>
</dbReference>
<comment type="subcellular location">
    <subcellularLocation>
        <location evidence="1">Cell membrane</location>
        <topology evidence="1">Single-pass type I membrane protein</topology>
    </subcellularLocation>
</comment>
<comment type="similarity">
    <text evidence="2">Belongs to the RLP family.</text>
</comment>
<feature type="domain" description="Leucine-rich repeat-containing N-terminal plant-type" evidence="12">
    <location>
        <begin position="38"/>
        <end position="78"/>
    </location>
</feature>
<dbReference type="GO" id="GO:0006952">
    <property type="term" value="P:defense response"/>
    <property type="evidence" value="ECO:0007669"/>
    <property type="project" value="UniProtKB-ARBA"/>
</dbReference>
<dbReference type="Gramene" id="PSR98804">
    <property type="protein sequence ID" value="PSR98804"/>
    <property type="gene ID" value="CEY00_Acc25329"/>
</dbReference>
<dbReference type="InParanoid" id="A0A2R6PYH2"/>
<evidence type="ECO:0000256" key="11">
    <source>
        <dbReference type="SAM" id="SignalP"/>
    </source>
</evidence>
<evidence type="ECO:0000256" key="1">
    <source>
        <dbReference type="ARBA" id="ARBA00004251"/>
    </source>
</evidence>
<dbReference type="AlphaFoldDB" id="A0A2R6PYH2"/>
<gene>
    <name evidence="13" type="ORF">CEY00_Acc25329</name>
</gene>
<evidence type="ECO:0000256" key="4">
    <source>
        <dbReference type="ARBA" id="ARBA00022614"/>
    </source>
</evidence>
<keyword evidence="6 11" id="KW-0732">Signal</keyword>
<evidence type="ECO:0000256" key="10">
    <source>
        <dbReference type="ARBA" id="ARBA00023180"/>
    </source>
</evidence>
<keyword evidence="4" id="KW-0433">Leucine-rich repeat</keyword>
<dbReference type="FunFam" id="3.80.10.10:FF:000213">
    <property type="entry name" value="Tyrosine-sulfated glycopeptide receptor 1"/>
    <property type="match status" value="1"/>
</dbReference>
<dbReference type="InterPro" id="IPR003591">
    <property type="entry name" value="Leu-rich_rpt_typical-subtyp"/>
</dbReference>
<dbReference type="STRING" id="1590841.A0A2R6PYH2"/>
<organism evidence="13 14">
    <name type="scientific">Actinidia chinensis var. chinensis</name>
    <name type="common">Chinese soft-hair kiwi</name>
    <dbReference type="NCBI Taxonomy" id="1590841"/>
    <lineage>
        <taxon>Eukaryota</taxon>
        <taxon>Viridiplantae</taxon>
        <taxon>Streptophyta</taxon>
        <taxon>Embryophyta</taxon>
        <taxon>Tracheophyta</taxon>
        <taxon>Spermatophyta</taxon>
        <taxon>Magnoliopsida</taxon>
        <taxon>eudicotyledons</taxon>
        <taxon>Gunneridae</taxon>
        <taxon>Pentapetalae</taxon>
        <taxon>asterids</taxon>
        <taxon>Ericales</taxon>
        <taxon>Actinidiaceae</taxon>
        <taxon>Actinidia</taxon>
    </lineage>
</organism>
<accession>A0A2R6PYH2</accession>
<keyword evidence="7" id="KW-0677">Repeat</keyword>
<dbReference type="SUPFAM" id="SSF52058">
    <property type="entry name" value="L domain-like"/>
    <property type="match status" value="2"/>
</dbReference>
<evidence type="ECO:0000256" key="3">
    <source>
        <dbReference type="ARBA" id="ARBA00022475"/>
    </source>
</evidence>
<dbReference type="InterPro" id="IPR032675">
    <property type="entry name" value="LRR_dom_sf"/>
</dbReference>
<name>A0A2R6PYH2_ACTCC</name>
<evidence type="ECO:0000256" key="2">
    <source>
        <dbReference type="ARBA" id="ARBA00009592"/>
    </source>
</evidence>
<dbReference type="GO" id="GO:0009653">
    <property type="term" value="P:anatomical structure morphogenesis"/>
    <property type="evidence" value="ECO:0007669"/>
    <property type="project" value="UniProtKB-ARBA"/>
</dbReference>
<evidence type="ECO:0000256" key="7">
    <source>
        <dbReference type="ARBA" id="ARBA00022737"/>
    </source>
</evidence>
<feature type="signal peptide" evidence="11">
    <location>
        <begin position="1"/>
        <end position="24"/>
    </location>
</feature>
<sequence length="905" mass="100184">MGEKCIQLLHFSVVLLVFYGNTPAVGVSSEDKIRCTEREKQALLQFKEDVADYDSVLSSWGSEEDKRDCCKWRGVRCNNRTGHVTKIDLSSSDLSGKISPSLLELQHLKYLNLGGNYLGGGNQIPVFIASFSRLQYLNLSGNSFLGPIPHQLGNLSNLRYLDIRSYYELDGGNIEWLSHLSLLRHLSLTHVNLSQATNWAETISSLPLLKNLRLQRCQLPNVVPPAHPFNSSLSLEVLDLSDNDLSSSIDSVLFNLSNSLVDVDLSVNRLKGLIPDSLGNMISLVKLDLSFNHKLDGGNIEWLSHLSLLRHLDLSGVNLSQASNWAETVSSLPLLKILRLRLCQLPNVVPPAHPFNSSLSLEVLDLSDNDLSSSIDNVLFNSSYSLVDVNLSFNPLKGLIPDSFGNMVSLVNLNLGWNQFEGGIPKSFSNLTHLQTLFLDFNNLTGELPEFLKGNSLQVLNLEGNKLSGAIPESIGQCSSLEELVLDDNSLNGTVTKSIGRLSKLRRLSLSQNMFSGSISCICTSMGVNLSFLDLSNNQLSGGFPDCWGRFEFLSVINLANNNLSGKLPNSMGSLKYLQALQLRNNRFHGELPPSLKNCENMIFIDLGQNRFTGKIEAWIGMHLTSLVVLSLRSNKFYGGIPENICHLNQIQVLDFSQNDLLGELPKCFNNFSSLVQNDDFKVPNIFFYWEQYNAFAARGYIYEGNALLQWKGVEREYTKNLQLLKIIDLSSNKFCGKIPKQVATLAELVSLNLSRNNLTGQIIQEIGQMKMLESLDLSGNRLSSEIPTSLARLNYLSVLDLSNNNLSGKIPSSTQLQSFNASAYSGNPRPEGRRTCAEVEVDQVEYPIPAMPVFSRAKSLPGDCLSLFLSSHLCLCHLHAHQGCTCKGVLDLSHVGCIIHLSLE</sequence>
<protein>
    <submittedName>
        <fullName evidence="13">Receptor-like protein</fullName>
    </submittedName>
</protein>
<evidence type="ECO:0000256" key="9">
    <source>
        <dbReference type="ARBA" id="ARBA00023136"/>
    </source>
</evidence>
<dbReference type="Pfam" id="PF08263">
    <property type="entry name" value="LRRNT_2"/>
    <property type="match status" value="1"/>
</dbReference>
<evidence type="ECO:0000259" key="12">
    <source>
        <dbReference type="Pfam" id="PF08263"/>
    </source>
</evidence>
<evidence type="ECO:0000256" key="6">
    <source>
        <dbReference type="ARBA" id="ARBA00022729"/>
    </source>
</evidence>
<dbReference type="PRINTS" id="PR00019">
    <property type="entry name" value="LEURICHRPT"/>
</dbReference>
<evidence type="ECO:0000256" key="8">
    <source>
        <dbReference type="ARBA" id="ARBA00022989"/>
    </source>
</evidence>
<dbReference type="Gene3D" id="3.80.10.10">
    <property type="entry name" value="Ribonuclease Inhibitor"/>
    <property type="match status" value="4"/>
</dbReference>
<keyword evidence="10" id="KW-0325">Glycoprotein</keyword>
<reference evidence="13 14" key="1">
    <citation type="submission" date="2017-07" db="EMBL/GenBank/DDBJ databases">
        <title>An improved, manually edited Actinidia chinensis var. chinensis (kiwifruit) genome highlights the challenges associated with draft genomes and gene prediction in plants.</title>
        <authorList>
            <person name="Pilkington S."/>
            <person name="Crowhurst R."/>
            <person name="Hilario E."/>
            <person name="Nardozza S."/>
            <person name="Fraser L."/>
            <person name="Peng Y."/>
            <person name="Gunaseelan K."/>
            <person name="Simpson R."/>
            <person name="Tahir J."/>
            <person name="Deroles S."/>
            <person name="Templeton K."/>
            <person name="Luo Z."/>
            <person name="Davy M."/>
            <person name="Cheng C."/>
            <person name="Mcneilage M."/>
            <person name="Scaglione D."/>
            <person name="Liu Y."/>
            <person name="Zhang Q."/>
            <person name="Datson P."/>
            <person name="De Silva N."/>
            <person name="Gardiner S."/>
            <person name="Bassett H."/>
            <person name="Chagne D."/>
            <person name="Mccallum J."/>
            <person name="Dzierzon H."/>
            <person name="Deng C."/>
            <person name="Wang Y.-Y."/>
            <person name="Barron N."/>
            <person name="Manako K."/>
            <person name="Bowen J."/>
            <person name="Foster T."/>
            <person name="Erridge Z."/>
            <person name="Tiffin H."/>
            <person name="Waite C."/>
            <person name="Davies K."/>
            <person name="Grierson E."/>
            <person name="Laing W."/>
            <person name="Kirk R."/>
            <person name="Chen X."/>
            <person name="Wood M."/>
            <person name="Montefiori M."/>
            <person name="Brummell D."/>
            <person name="Schwinn K."/>
            <person name="Catanach A."/>
            <person name="Fullerton C."/>
            <person name="Li D."/>
            <person name="Meiyalaghan S."/>
            <person name="Nieuwenhuizen N."/>
            <person name="Read N."/>
            <person name="Prakash R."/>
            <person name="Hunter D."/>
            <person name="Zhang H."/>
            <person name="Mckenzie M."/>
            <person name="Knabel M."/>
            <person name="Harris A."/>
            <person name="Allan A."/>
            <person name="Chen A."/>
            <person name="Janssen B."/>
            <person name="Plunkett B."/>
            <person name="Dwamena C."/>
            <person name="Voogd C."/>
            <person name="Leif D."/>
            <person name="Lafferty D."/>
            <person name="Souleyre E."/>
            <person name="Varkonyi-Gasic E."/>
            <person name="Gambi F."/>
            <person name="Hanley J."/>
            <person name="Yao J.-L."/>
            <person name="Cheung J."/>
            <person name="David K."/>
            <person name="Warren B."/>
            <person name="Marsh K."/>
            <person name="Snowden K."/>
            <person name="Lin-Wang K."/>
            <person name="Brian L."/>
            <person name="Martinez-Sanchez M."/>
            <person name="Wang M."/>
            <person name="Ileperuma N."/>
            <person name="Macnee N."/>
            <person name="Campin R."/>
            <person name="Mcatee P."/>
            <person name="Drummond R."/>
            <person name="Espley R."/>
            <person name="Ireland H."/>
            <person name="Wu R."/>
            <person name="Atkinson R."/>
            <person name="Karunairetnam S."/>
            <person name="Bulley S."/>
            <person name="Chunkath S."/>
            <person name="Hanley Z."/>
            <person name="Storey R."/>
            <person name="Thrimawithana A."/>
            <person name="Thomson S."/>
            <person name="David C."/>
            <person name="Testolin R."/>
        </authorList>
    </citation>
    <scope>NUCLEOTIDE SEQUENCE [LARGE SCALE GENOMIC DNA]</scope>
    <source>
        <strain evidence="14">cv. Red5</strain>
        <tissue evidence="13">Young leaf</tissue>
    </source>
</reference>
<dbReference type="GO" id="GO:0051707">
    <property type="term" value="P:response to other organism"/>
    <property type="evidence" value="ECO:0007669"/>
    <property type="project" value="UniProtKB-ARBA"/>
</dbReference>
<dbReference type="EMBL" id="NKQK01000022">
    <property type="protein sequence ID" value="PSR98804.1"/>
    <property type="molecule type" value="Genomic_DNA"/>
</dbReference>
<keyword evidence="13" id="KW-0675">Receptor</keyword>
<keyword evidence="3" id="KW-1003">Cell membrane</keyword>
<dbReference type="FunFam" id="3.80.10.10:FF:000400">
    <property type="entry name" value="Nuclear pore complex protein NUP107"/>
    <property type="match status" value="1"/>
</dbReference>
<dbReference type="InterPro" id="IPR013210">
    <property type="entry name" value="LRR_N_plant-typ"/>
</dbReference>
<dbReference type="OMA" id="RGNQFYK"/>
<dbReference type="GO" id="GO:0099402">
    <property type="term" value="P:plant organ development"/>
    <property type="evidence" value="ECO:0007669"/>
    <property type="project" value="UniProtKB-ARBA"/>
</dbReference>
<dbReference type="InterPro" id="IPR001611">
    <property type="entry name" value="Leu-rich_rpt"/>
</dbReference>
<evidence type="ECO:0000313" key="13">
    <source>
        <dbReference type="EMBL" id="PSR98804.1"/>
    </source>
</evidence>
<evidence type="ECO:0000256" key="5">
    <source>
        <dbReference type="ARBA" id="ARBA00022692"/>
    </source>
</evidence>
<feature type="chain" id="PRO_5015322593" evidence="11">
    <location>
        <begin position="25"/>
        <end position="905"/>
    </location>
</feature>